<organism evidence="1 2">
    <name type="scientific">Parnassius mnemosyne</name>
    <name type="common">clouded apollo</name>
    <dbReference type="NCBI Taxonomy" id="213953"/>
    <lineage>
        <taxon>Eukaryota</taxon>
        <taxon>Metazoa</taxon>
        <taxon>Ecdysozoa</taxon>
        <taxon>Arthropoda</taxon>
        <taxon>Hexapoda</taxon>
        <taxon>Insecta</taxon>
        <taxon>Pterygota</taxon>
        <taxon>Neoptera</taxon>
        <taxon>Endopterygota</taxon>
        <taxon>Lepidoptera</taxon>
        <taxon>Glossata</taxon>
        <taxon>Ditrysia</taxon>
        <taxon>Papilionoidea</taxon>
        <taxon>Papilionidae</taxon>
        <taxon>Parnassiinae</taxon>
        <taxon>Parnassini</taxon>
        <taxon>Parnassius</taxon>
        <taxon>Driopa</taxon>
    </lineage>
</organism>
<evidence type="ECO:0000313" key="1">
    <source>
        <dbReference type="EMBL" id="CAK1591289.1"/>
    </source>
</evidence>
<keyword evidence="2" id="KW-1185">Reference proteome</keyword>
<reference evidence="1 2" key="1">
    <citation type="submission" date="2023-11" db="EMBL/GenBank/DDBJ databases">
        <authorList>
            <person name="Hedman E."/>
            <person name="Englund M."/>
            <person name="Stromberg M."/>
            <person name="Nyberg Akerstrom W."/>
            <person name="Nylinder S."/>
            <person name="Jareborg N."/>
            <person name="Kallberg Y."/>
            <person name="Kronander E."/>
        </authorList>
    </citation>
    <scope>NUCLEOTIDE SEQUENCE [LARGE SCALE GENOMIC DNA]</scope>
</reference>
<comment type="caution">
    <text evidence="1">The sequence shown here is derived from an EMBL/GenBank/DDBJ whole genome shotgun (WGS) entry which is preliminary data.</text>
</comment>
<name>A0AAV1LAB2_9NEOP</name>
<dbReference type="Proteomes" id="UP001314205">
    <property type="component" value="Unassembled WGS sequence"/>
</dbReference>
<gene>
    <name evidence="1" type="ORF">PARMNEM_LOCUS11550</name>
</gene>
<dbReference type="EMBL" id="CAVLGL010000086">
    <property type="protein sequence ID" value="CAK1591289.1"/>
    <property type="molecule type" value="Genomic_DNA"/>
</dbReference>
<evidence type="ECO:0000313" key="2">
    <source>
        <dbReference type="Proteomes" id="UP001314205"/>
    </source>
</evidence>
<proteinExistence type="predicted"/>
<protein>
    <submittedName>
        <fullName evidence="1">Uncharacterized protein</fullName>
    </submittedName>
</protein>
<accession>A0AAV1LAB2</accession>
<dbReference type="AlphaFoldDB" id="A0AAV1LAB2"/>
<sequence length="72" mass="8745">MDPIEVIAIYEALEEDRKRKRKYWVHPLNTLRLEIGQFHTLYKQLRHNPDKAFEYYRITAISPEERLTVTLS</sequence>